<dbReference type="SUPFAM" id="SSF48371">
    <property type="entry name" value="ARM repeat"/>
    <property type="match status" value="1"/>
</dbReference>
<feature type="domain" description="TTI1 C-terminal TPR" evidence="3">
    <location>
        <begin position="778"/>
        <end position="963"/>
    </location>
</feature>
<evidence type="ECO:0000313" key="4">
    <source>
        <dbReference type="EMBL" id="PKS12674.1"/>
    </source>
</evidence>
<dbReference type="FunCoup" id="A0A2N3NJS0">
    <property type="interactions" value="585"/>
</dbReference>
<feature type="domain" description="TTI1 N-terminal TPR" evidence="2">
    <location>
        <begin position="22"/>
        <end position="357"/>
    </location>
</feature>
<accession>A0A2N3NJS0</accession>
<dbReference type="Pfam" id="PF21547">
    <property type="entry name" value="TTI1"/>
    <property type="match status" value="1"/>
</dbReference>
<dbReference type="InParanoid" id="A0A2N3NJS0"/>
<dbReference type="STRING" id="41688.A0A2N3NJS0"/>
<dbReference type="InterPro" id="IPR052587">
    <property type="entry name" value="TELO2-interacting_protein_1"/>
</dbReference>
<comment type="caution">
    <text evidence="4">The sequence shown here is derived from an EMBL/GenBank/DDBJ whole genome shotgun (WGS) entry which is preliminary data.</text>
</comment>
<dbReference type="GO" id="GO:0005737">
    <property type="term" value="C:cytoplasm"/>
    <property type="evidence" value="ECO:0007669"/>
    <property type="project" value="TreeGrafter"/>
</dbReference>
<feature type="compositionally biased region" description="Acidic residues" evidence="1">
    <location>
        <begin position="842"/>
        <end position="863"/>
    </location>
</feature>
<evidence type="ECO:0000313" key="5">
    <source>
        <dbReference type="Proteomes" id="UP000233524"/>
    </source>
</evidence>
<reference evidence="4 5" key="1">
    <citation type="journal article" date="2017" name="G3 (Bethesda)">
        <title>First Draft Genome Sequence of the Pathogenic Fungus Lomentospora prolificans (Formerly Scedosporium prolificans).</title>
        <authorList>
            <person name="Luo R."/>
            <person name="Zimin A."/>
            <person name="Workman R."/>
            <person name="Fan Y."/>
            <person name="Pertea G."/>
            <person name="Grossman N."/>
            <person name="Wear M.P."/>
            <person name="Jia B."/>
            <person name="Miller H."/>
            <person name="Casadevall A."/>
            <person name="Timp W."/>
            <person name="Zhang S.X."/>
            <person name="Salzberg S.L."/>
        </authorList>
    </citation>
    <scope>NUCLEOTIDE SEQUENCE [LARGE SCALE GENOMIC DNA]</scope>
    <source>
        <strain evidence="4 5">JHH-5317</strain>
    </source>
</reference>
<protein>
    <submittedName>
        <fullName evidence="4">Uncharacterized protein</fullName>
    </submittedName>
</protein>
<sequence length="1133" mass="125717">METSHLSAVSQDAIKAARTELFRQLKPLCVSVAGLTINPPTSAAGSRELSQRIEEIFAIVNARVATNRGILSDGLSDYIFWPLSRIFAQRDKFSLPVIEGALRGVSVLISKGWSATTFVDLFPQLLLLFSTLLGGVPDTEKQNQHLDLAEETMQEALRAIRTIFETSRDLPGAGGVYNSSNAVTQVGNTLAVVLNCAHSPVSADIQIEALATLEAAISAMRDTQVLAGFFPGIVSSVSKLLIKPSQRTRVLVKGLSALQIILTRVLSNFEVEIRTQRFDKSGQEDLPSLPYSREWLKTTQEQTRVVVGTVLRLQLSDSESVRNAVEDLCIKVLDECHKSLGNCSDILVDAAIMVMSTERLDSLMETSLKELCMIHENTVLEQVRKSAFDRARNFGSVMQMGDGTKQQRYLRFLVNALTLLSQIKKKTGQPALIHRQILNGLQEAFNGQNQWIRTGERVVLDDEDLDTVETTTKSLISEGINQQVFRPLALSHDSQREARSLISELIDKLGNPEDKSKYANSLIPYAQDTSDRHNFSSFWLAFKLVQSALEDPGDELDMFTVFPDDDVGKSDSPQGNPQATLQELYTLAGYIITPQILPSDVDWRSRALALEVIEYTARRAQQDFRPELMDVLFPVSTLLGDEHPEVRRHALVTLNALAAHCQYRDVSELIVQNADYMVNAVALQIDSLNLTPAMINVLVMMTRLTGPKIIPYLDDVIHSIFSALDNYHGYPNLVEALFTVLKEVVDQGVKSQTLLIESGESSVVDHRKKRPAKPSMEEVIKQIETIKLKRKERDEEDRKIDEDIRSGHPKKPWAELSKGSSRIQELLDEHEEPEGSTSSQEGNEDEKVEEDDQPIQEGGDDEENKPKKTITYTLLNRIANLTQNYLTFPSPYLRKQLLGLLATVSSALSSDPDSFLPLINDIWPVTITRLYDSEGFVTIAACETLSALCVNAGDFLTSRFKTEWKAGMHKWCIKAKEQAAKATGNKSHRGLISTIDSSDVSIRMPLGDGKVLEPKKDASENSASQLEISGGLGSYALAVKVWEAVVDLLVAIVGHVSVPAEMFDEMLDLVADLLVKKPDVKEVFDVINADAVWLVMYERGEVKWEPTPQIDGWDFVAMTKGIGYPGPDKVGEA</sequence>
<dbReference type="InterPro" id="IPR016024">
    <property type="entry name" value="ARM-type_fold"/>
</dbReference>
<dbReference type="PANTHER" id="PTHR18460">
    <property type="entry name" value="TEL2 INTERACTING PROTEIN 1 TTI1 FAMILY MEMBER"/>
    <property type="match status" value="1"/>
</dbReference>
<feature type="region of interest" description="Disordered" evidence="1">
    <location>
        <begin position="791"/>
        <end position="867"/>
    </location>
</feature>
<name>A0A2N3NJS0_9PEZI</name>
<organism evidence="4 5">
    <name type="scientific">Lomentospora prolificans</name>
    <dbReference type="NCBI Taxonomy" id="41688"/>
    <lineage>
        <taxon>Eukaryota</taxon>
        <taxon>Fungi</taxon>
        <taxon>Dikarya</taxon>
        <taxon>Ascomycota</taxon>
        <taxon>Pezizomycotina</taxon>
        <taxon>Sordariomycetes</taxon>
        <taxon>Hypocreomycetidae</taxon>
        <taxon>Microascales</taxon>
        <taxon>Microascaceae</taxon>
        <taxon>Lomentospora</taxon>
    </lineage>
</organism>
<dbReference type="Pfam" id="PF24173">
    <property type="entry name" value="TPR_TTI1_N"/>
    <property type="match status" value="1"/>
</dbReference>
<dbReference type="Pfam" id="PF24181">
    <property type="entry name" value="TPR_TTI1_C"/>
    <property type="match status" value="1"/>
</dbReference>
<evidence type="ECO:0000259" key="3">
    <source>
        <dbReference type="Pfam" id="PF24181"/>
    </source>
</evidence>
<dbReference type="InterPro" id="IPR011989">
    <property type="entry name" value="ARM-like"/>
</dbReference>
<dbReference type="AlphaFoldDB" id="A0A2N3NJS0"/>
<dbReference type="VEuPathDB" id="FungiDB:jhhlp_000882"/>
<dbReference type="PANTHER" id="PTHR18460:SF3">
    <property type="entry name" value="TELO2-INTERACTING PROTEIN 1 HOMOLOG"/>
    <property type="match status" value="1"/>
</dbReference>
<dbReference type="OrthoDB" id="49511at2759"/>
<dbReference type="EMBL" id="NLAX01000003">
    <property type="protein sequence ID" value="PKS12674.1"/>
    <property type="molecule type" value="Genomic_DNA"/>
</dbReference>
<dbReference type="InterPro" id="IPR057567">
    <property type="entry name" value="TPR_TTI1_C"/>
</dbReference>
<evidence type="ECO:0000259" key="2">
    <source>
        <dbReference type="Pfam" id="PF24173"/>
    </source>
</evidence>
<dbReference type="InterPro" id="IPR057566">
    <property type="entry name" value="TPR_TTI1_N"/>
</dbReference>
<dbReference type="Proteomes" id="UP000233524">
    <property type="component" value="Unassembled WGS sequence"/>
</dbReference>
<feature type="compositionally biased region" description="Basic and acidic residues" evidence="1">
    <location>
        <begin position="791"/>
        <end position="806"/>
    </location>
</feature>
<proteinExistence type="predicted"/>
<dbReference type="InterPro" id="IPR049362">
    <property type="entry name" value="TTI1_rpt"/>
</dbReference>
<evidence type="ECO:0000256" key="1">
    <source>
        <dbReference type="SAM" id="MobiDB-lite"/>
    </source>
</evidence>
<dbReference type="Gene3D" id="1.25.10.10">
    <property type="entry name" value="Leucine-rich Repeat Variant"/>
    <property type="match status" value="2"/>
</dbReference>
<keyword evidence="5" id="KW-1185">Reference proteome</keyword>
<gene>
    <name evidence="4" type="ORF">jhhlp_000882</name>
</gene>